<dbReference type="PANTHER" id="PTHR47171">
    <property type="entry name" value="FARA-RELATED"/>
    <property type="match status" value="1"/>
</dbReference>
<keyword evidence="5" id="KW-0539">Nucleus</keyword>
<dbReference type="CDD" id="cd12148">
    <property type="entry name" value="fungal_TF_MHR"/>
    <property type="match status" value="1"/>
</dbReference>
<keyword evidence="4" id="KW-0804">Transcription</keyword>
<evidence type="ECO:0000256" key="5">
    <source>
        <dbReference type="ARBA" id="ARBA00023242"/>
    </source>
</evidence>
<dbReference type="InterPro" id="IPR007219">
    <property type="entry name" value="XnlR_reg_dom"/>
</dbReference>
<dbReference type="SMART" id="SM00906">
    <property type="entry name" value="Fungal_trans"/>
    <property type="match status" value="1"/>
</dbReference>
<reference evidence="8 9" key="1">
    <citation type="submission" date="2019-06" db="EMBL/GenBank/DDBJ databases">
        <title>Draft genome sequence of the filamentous fungus Phialemoniopsis curvata isolated from diesel fuel.</title>
        <authorList>
            <person name="Varaljay V.A."/>
            <person name="Lyon W.J."/>
            <person name="Crouch A.L."/>
            <person name="Drake C.E."/>
            <person name="Hollomon J.M."/>
            <person name="Nadeau L.J."/>
            <person name="Nunn H.S."/>
            <person name="Stevenson B.S."/>
            <person name="Bojanowski C.L."/>
            <person name="Crookes-Goodson W.J."/>
        </authorList>
    </citation>
    <scope>NUCLEOTIDE SEQUENCE [LARGE SCALE GENOMIC DNA]</scope>
    <source>
        <strain evidence="8 9">D216</strain>
    </source>
</reference>
<proteinExistence type="predicted"/>
<dbReference type="RefSeq" id="XP_030994048.1">
    <property type="nucleotide sequence ID" value="XM_031141676.1"/>
</dbReference>
<comment type="caution">
    <text evidence="8">The sequence shown here is derived from an EMBL/GenBank/DDBJ whole genome shotgun (WGS) entry which is preliminary data.</text>
</comment>
<dbReference type="OrthoDB" id="39175at2759"/>
<keyword evidence="9" id="KW-1185">Reference proteome</keyword>
<dbReference type="EMBL" id="SKBQ01000041">
    <property type="protein sequence ID" value="TPX12337.1"/>
    <property type="molecule type" value="Genomic_DNA"/>
</dbReference>
<dbReference type="Proteomes" id="UP000319257">
    <property type="component" value="Unassembled WGS sequence"/>
</dbReference>
<dbReference type="AlphaFoldDB" id="A0A507AXV6"/>
<feature type="region of interest" description="Disordered" evidence="6">
    <location>
        <begin position="82"/>
        <end position="106"/>
    </location>
</feature>
<sequence length="608" mass="67704">MIGQLTGDDIATAVNNDLQPRLSHITDLVPASSHAGVASPLTTANPSLSLLADVAEQWTSDQPQTIAVQSLPAVPARSYSVNHVSTSEASPGQHVGPSPSSSMLGGTRVASYLGDSGYMQIFSGNGTVENTNTIPTALQNTTQLPPPALQESYLETYRNYCYTWCPVLDHTDDGSITATQESPILQYALALVGSHIEPPVLPHSEPAVYYKHAKDEFYNNQERNPLLAISAIMLFYWWGPGPPDVMSIDSSWWWTGVAIRQSQQLGLHREPRDGQILLPGETPELRRRIWWTLFARERLTSICMGRPCMIDPDDCNIKELTVADFPSSCRNRAETFIYWVKLCAIIGHVSKFLVRRTESSPFPMHLAQQLKDWVESLPPRLQLPIHGQRTINFDHEIHQLHLPYLTTVTLLYMSKTSRSLPKAYKAAVLASCCVARVFEDFTARGSLRFLQGMAGWSIAIAIVALLHARKDARLAAAVNVDIHILRVALREIAKTWHSSRMFERGFEKLDHDEAAQQAPVQNGTENEAAFGLMAEQGSLSDPESPCDIIEWRDFFPYLTPDTRPLAAIVLAPTPTIQFADLDWPDDMNLELSGLFDPRIDPNFSMFSF</sequence>
<dbReference type="InParanoid" id="A0A507AXV6"/>
<keyword evidence="2" id="KW-0805">Transcription regulation</keyword>
<evidence type="ECO:0000256" key="3">
    <source>
        <dbReference type="ARBA" id="ARBA00023125"/>
    </source>
</evidence>
<name>A0A507AXV6_9PEZI</name>
<gene>
    <name evidence="8" type="ORF">E0L32_006984</name>
</gene>
<evidence type="ECO:0000256" key="6">
    <source>
        <dbReference type="SAM" id="MobiDB-lite"/>
    </source>
</evidence>
<keyword evidence="3" id="KW-0238">DNA-binding</keyword>
<evidence type="ECO:0000313" key="9">
    <source>
        <dbReference type="Proteomes" id="UP000319257"/>
    </source>
</evidence>
<dbReference type="GO" id="GO:0008270">
    <property type="term" value="F:zinc ion binding"/>
    <property type="evidence" value="ECO:0007669"/>
    <property type="project" value="InterPro"/>
</dbReference>
<evidence type="ECO:0000256" key="1">
    <source>
        <dbReference type="ARBA" id="ARBA00022833"/>
    </source>
</evidence>
<dbReference type="GeneID" id="41974431"/>
<evidence type="ECO:0000313" key="8">
    <source>
        <dbReference type="EMBL" id="TPX12337.1"/>
    </source>
</evidence>
<organism evidence="8 9">
    <name type="scientific">Thyridium curvatum</name>
    <dbReference type="NCBI Taxonomy" id="1093900"/>
    <lineage>
        <taxon>Eukaryota</taxon>
        <taxon>Fungi</taxon>
        <taxon>Dikarya</taxon>
        <taxon>Ascomycota</taxon>
        <taxon>Pezizomycotina</taxon>
        <taxon>Sordariomycetes</taxon>
        <taxon>Sordariomycetidae</taxon>
        <taxon>Thyridiales</taxon>
        <taxon>Thyridiaceae</taxon>
        <taxon>Thyridium</taxon>
    </lineage>
</organism>
<evidence type="ECO:0000259" key="7">
    <source>
        <dbReference type="SMART" id="SM00906"/>
    </source>
</evidence>
<accession>A0A507AXV6</accession>
<keyword evidence="1" id="KW-0862">Zinc</keyword>
<evidence type="ECO:0000256" key="2">
    <source>
        <dbReference type="ARBA" id="ARBA00023015"/>
    </source>
</evidence>
<dbReference type="GO" id="GO:0006351">
    <property type="term" value="P:DNA-templated transcription"/>
    <property type="evidence" value="ECO:0007669"/>
    <property type="project" value="InterPro"/>
</dbReference>
<feature type="domain" description="Xylanolytic transcriptional activator regulatory" evidence="7">
    <location>
        <begin position="251"/>
        <end position="326"/>
    </location>
</feature>
<dbReference type="InterPro" id="IPR052073">
    <property type="entry name" value="Amide_Lactam_Regulators"/>
</dbReference>
<evidence type="ECO:0000256" key="4">
    <source>
        <dbReference type="ARBA" id="ARBA00023163"/>
    </source>
</evidence>
<dbReference type="Pfam" id="PF04082">
    <property type="entry name" value="Fungal_trans"/>
    <property type="match status" value="1"/>
</dbReference>
<protein>
    <recommendedName>
        <fullName evidence="7">Xylanolytic transcriptional activator regulatory domain-containing protein</fullName>
    </recommendedName>
</protein>
<dbReference type="PANTHER" id="PTHR47171:SF5">
    <property type="entry name" value="ZN(II)2CYS6 TRANSCRIPTION FACTOR (EUROFUNG)"/>
    <property type="match status" value="1"/>
</dbReference>
<dbReference type="GO" id="GO:0003677">
    <property type="term" value="F:DNA binding"/>
    <property type="evidence" value="ECO:0007669"/>
    <property type="project" value="UniProtKB-KW"/>
</dbReference>